<keyword evidence="5" id="KW-0998">Cell outer membrane</keyword>
<evidence type="ECO:0000313" key="8">
    <source>
        <dbReference type="EMBL" id="WQD39249.1"/>
    </source>
</evidence>
<dbReference type="RefSeq" id="WP_114792788.1">
    <property type="nucleotide sequence ID" value="NZ_CP139960.1"/>
</dbReference>
<dbReference type="EMBL" id="CP139960">
    <property type="protein sequence ID" value="WQD39249.1"/>
    <property type="molecule type" value="Genomic_DNA"/>
</dbReference>
<dbReference type="Pfam" id="PF07980">
    <property type="entry name" value="SusD_RagB"/>
    <property type="match status" value="1"/>
</dbReference>
<evidence type="ECO:0000256" key="4">
    <source>
        <dbReference type="ARBA" id="ARBA00023136"/>
    </source>
</evidence>
<proteinExistence type="inferred from homology"/>
<comment type="similarity">
    <text evidence="2">Belongs to the SusD family.</text>
</comment>
<dbReference type="InterPro" id="IPR033985">
    <property type="entry name" value="SusD-like_N"/>
</dbReference>
<feature type="domain" description="SusD-like N-terminal" evidence="7">
    <location>
        <begin position="90"/>
        <end position="225"/>
    </location>
</feature>
<evidence type="ECO:0000256" key="1">
    <source>
        <dbReference type="ARBA" id="ARBA00004442"/>
    </source>
</evidence>
<dbReference type="InterPro" id="IPR011990">
    <property type="entry name" value="TPR-like_helical_dom_sf"/>
</dbReference>
<dbReference type="Gene3D" id="1.25.40.390">
    <property type="match status" value="1"/>
</dbReference>
<dbReference type="Proteomes" id="UP001325680">
    <property type="component" value="Chromosome"/>
</dbReference>
<protein>
    <submittedName>
        <fullName evidence="8">RagB/SusD family nutrient uptake outer membrane protein</fullName>
    </submittedName>
</protein>
<keyword evidence="3" id="KW-0732">Signal</keyword>
<keyword evidence="4" id="KW-0472">Membrane</keyword>
<keyword evidence="9" id="KW-1185">Reference proteome</keyword>
<name>A0ABZ0W8H9_9BACT</name>
<reference evidence="8 9" key="1">
    <citation type="submission" date="2023-12" db="EMBL/GenBank/DDBJ databases">
        <title>Genome sequencing and assembly of bacterial species from a model synthetic community.</title>
        <authorList>
            <person name="Hogle S.L."/>
        </authorList>
    </citation>
    <scope>NUCLEOTIDE SEQUENCE [LARGE SCALE GENOMIC DNA]</scope>
    <source>
        <strain evidence="8 9">HAMBI_3031</strain>
    </source>
</reference>
<dbReference type="InterPro" id="IPR012944">
    <property type="entry name" value="SusD_RagB_dom"/>
</dbReference>
<dbReference type="Pfam" id="PF14322">
    <property type="entry name" value="SusD-like_3"/>
    <property type="match status" value="1"/>
</dbReference>
<evidence type="ECO:0000256" key="5">
    <source>
        <dbReference type="ARBA" id="ARBA00023237"/>
    </source>
</evidence>
<evidence type="ECO:0000259" key="6">
    <source>
        <dbReference type="Pfam" id="PF07980"/>
    </source>
</evidence>
<dbReference type="SUPFAM" id="SSF48452">
    <property type="entry name" value="TPR-like"/>
    <property type="match status" value="1"/>
</dbReference>
<gene>
    <name evidence="8" type="ORF">U0035_03675</name>
</gene>
<evidence type="ECO:0000259" key="7">
    <source>
        <dbReference type="Pfam" id="PF14322"/>
    </source>
</evidence>
<evidence type="ECO:0000256" key="3">
    <source>
        <dbReference type="ARBA" id="ARBA00022729"/>
    </source>
</evidence>
<evidence type="ECO:0000256" key="2">
    <source>
        <dbReference type="ARBA" id="ARBA00006275"/>
    </source>
</evidence>
<accession>A0ABZ0W8H9</accession>
<feature type="domain" description="RagB/SusD" evidence="6">
    <location>
        <begin position="310"/>
        <end position="569"/>
    </location>
</feature>
<dbReference type="PROSITE" id="PS51257">
    <property type="entry name" value="PROKAR_LIPOPROTEIN"/>
    <property type="match status" value="1"/>
</dbReference>
<evidence type="ECO:0000313" key="9">
    <source>
        <dbReference type="Proteomes" id="UP001325680"/>
    </source>
</evidence>
<organism evidence="8 9">
    <name type="scientific">Niabella yanshanensis</name>
    <dbReference type="NCBI Taxonomy" id="577386"/>
    <lineage>
        <taxon>Bacteria</taxon>
        <taxon>Pseudomonadati</taxon>
        <taxon>Bacteroidota</taxon>
        <taxon>Chitinophagia</taxon>
        <taxon>Chitinophagales</taxon>
        <taxon>Chitinophagaceae</taxon>
        <taxon>Niabella</taxon>
    </lineage>
</organism>
<comment type="subcellular location">
    <subcellularLocation>
        <location evidence="1">Cell outer membrane</location>
    </subcellularLocation>
</comment>
<sequence length="585" mass="66105">MKSFTHFFPKIKLVHFWCIALLCSCSLKEYNPGGTTADVVFASQQGMNGLVNAAYVNYGGQFYGREDIVMLTEGGTDLWINIANSGYGRQMTKYEELTASTGQIRNTWNRLYEIINYCNTGIERIDNVVYSSAEEKKSRKGELHFLRAYTYWHIVEMYGGVDLRTTETKTAVLTAQRSPVAAFYDLMIQDVNAAIENLPVDPYPVTDIGRATLKAAYGLKARIALTRVAYESSPAEKDKYYQIARDAAMYVINNQASLKISLYNTPAEVFAPANNKTNKEALFVVTHSTISSLNPQPNNPNRLHMWYKAKYSAKAGMVQDFNYGNDNNARSGSMCLMPTRHLLELYNDEIDARYKAWFREEYYLNKASYSWTSDDLAAFEKPSSMIGTSIASGQLALLYTKKKIADKRNKPYAVVDIDDIYTGDRVSSNARFNICFPALTKFDDPNLPTANSSFGTKDVITMRLPEMYFIAAECELLMSGGSKAKATELINVIRKRSALAGKENDMLITESQLTYDFLLEEKGRELCGEHLRWFDLKRAGKLFDYVKAFNKDIPLIQTFHTLRPIPQMFMDAITNAAEFGQNAGY</sequence>